<evidence type="ECO:0000313" key="1">
    <source>
        <dbReference type="EMBL" id="KAF1975389.1"/>
    </source>
</evidence>
<proteinExistence type="predicted"/>
<evidence type="ECO:0000313" key="2">
    <source>
        <dbReference type="Proteomes" id="UP000800036"/>
    </source>
</evidence>
<gene>
    <name evidence="1" type="ORF">BU23DRAFT_633351</name>
</gene>
<protein>
    <submittedName>
        <fullName evidence="1">Uncharacterized protein</fullName>
    </submittedName>
</protein>
<dbReference type="AlphaFoldDB" id="A0A6A5VG59"/>
<sequence>MLRLTDEVNAHFEISPKSLINGLLNVAGNPTREMAAAQAGALVYEGLTSVPDASGNPIPKNYIVRSLKKGSENASKLKQEMLDLNGNREGSVELDKDFSMKLLADAATVEAILDQFSDDSFGKSASQAKAFLKRLATLVLVRNANKVEYNMILRTMLAKRAEIESYEQRRIEMKNGMLERENNAGEELRFATNLLESIYDNSRARVMKLLNLIQRSLRYEMLTTADFMEEAAQEQANAFQDAVPEEAVLSMTCGYLVEMRNKLCNRLRDVREKQGSDAALFPRNFENDGIGKYHNLSRLQFQNLLKTGEVRVSVPPIYQTVETEGQTRSDFIGCAAVCIYRVRFWLKGLKLKKHLQTSSVASSAPRVPFSHGSANDADKHDHRFTQSRLVSIKLVHSGPETLISPTGDKLTFSHDPIPVSFSYRIFADGSFDVDDTTSGDIVNFSRVSRSPESVYAAPGPFTEWKVSLVDLNTDDVDISGVTEGKFELFGTYRAFHPVDE</sequence>
<organism evidence="1 2">
    <name type="scientific">Bimuria novae-zelandiae CBS 107.79</name>
    <dbReference type="NCBI Taxonomy" id="1447943"/>
    <lineage>
        <taxon>Eukaryota</taxon>
        <taxon>Fungi</taxon>
        <taxon>Dikarya</taxon>
        <taxon>Ascomycota</taxon>
        <taxon>Pezizomycotina</taxon>
        <taxon>Dothideomycetes</taxon>
        <taxon>Pleosporomycetidae</taxon>
        <taxon>Pleosporales</taxon>
        <taxon>Massarineae</taxon>
        <taxon>Didymosphaeriaceae</taxon>
        <taxon>Bimuria</taxon>
    </lineage>
</organism>
<dbReference type="EMBL" id="ML976670">
    <property type="protein sequence ID" value="KAF1975389.1"/>
    <property type="molecule type" value="Genomic_DNA"/>
</dbReference>
<dbReference type="OrthoDB" id="3842522at2759"/>
<dbReference type="Proteomes" id="UP000800036">
    <property type="component" value="Unassembled WGS sequence"/>
</dbReference>
<accession>A0A6A5VG59</accession>
<reference evidence="1" key="1">
    <citation type="journal article" date="2020" name="Stud. Mycol.">
        <title>101 Dothideomycetes genomes: a test case for predicting lifestyles and emergence of pathogens.</title>
        <authorList>
            <person name="Haridas S."/>
            <person name="Albert R."/>
            <person name="Binder M."/>
            <person name="Bloem J."/>
            <person name="Labutti K."/>
            <person name="Salamov A."/>
            <person name="Andreopoulos B."/>
            <person name="Baker S."/>
            <person name="Barry K."/>
            <person name="Bills G."/>
            <person name="Bluhm B."/>
            <person name="Cannon C."/>
            <person name="Castanera R."/>
            <person name="Culley D."/>
            <person name="Daum C."/>
            <person name="Ezra D."/>
            <person name="Gonzalez J."/>
            <person name="Henrissat B."/>
            <person name="Kuo A."/>
            <person name="Liang C."/>
            <person name="Lipzen A."/>
            <person name="Lutzoni F."/>
            <person name="Magnuson J."/>
            <person name="Mondo S."/>
            <person name="Nolan M."/>
            <person name="Ohm R."/>
            <person name="Pangilinan J."/>
            <person name="Park H.-J."/>
            <person name="Ramirez L."/>
            <person name="Alfaro M."/>
            <person name="Sun H."/>
            <person name="Tritt A."/>
            <person name="Yoshinaga Y."/>
            <person name="Zwiers L.-H."/>
            <person name="Turgeon B."/>
            <person name="Goodwin S."/>
            <person name="Spatafora J."/>
            <person name="Crous P."/>
            <person name="Grigoriev I."/>
        </authorList>
    </citation>
    <scope>NUCLEOTIDE SEQUENCE</scope>
    <source>
        <strain evidence="1">CBS 107.79</strain>
    </source>
</reference>
<keyword evidence="2" id="KW-1185">Reference proteome</keyword>
<name>A0A6A5VG59_9PLEO</name>